<protein>
    <submittedName>
        <fullName evidence="2">Type II restriction enzyme, methylase subunit N6 adenine-specific DNA methyltransferase protein, N12 class</fullName>
    </submittedName>
</protein>
<keyword evidence="3" id="KW-1185">Reference proteome</keyword>
<proteinExistence type="predicted"/>
<organism evidence="2 3">
    <name type="scientific">Richelia sinica FACHB-800</name>
    <dbReference type="NCBI Taxonomy" id="1357546"/>
    <lineage>
        <taxon>Bacteria</taxon>
        <taxon>Bacillati</taxon>
        <taxon>Cyanobacteriota</taxon>
        <taxon>Cyanophyceae</taxon>
        <taxon>Nostocales</taxon>
        <taxon>Nostocaceae</taxon>
        <taxon>Richelia</taxon>
    </lineage>
</organism>
<evidence type="ECO:0000313" key="3">
    <source>
        <dbReference type="Proteomes" id="UP000683511"/>
    </source>
</evidence>
<dbReference type="GO" id="GO:0008168">
    <property type="term" value="F:methyltransferase activity"/>
    <property type="evidence" value="ECO:0007669"/>
    <property type="project" value="UniProtKB-KW"/>
</dbReference>
<keyword evidence="2" id="KW-0808">Transferase</keyword>
<dbReference type="RefSeq" id="WP_199317675.1">
    <property type="nucleotide sequence ID" value="NZ_CP021056.1"/>
</dbReference>
<dbReference type="Proteomes" id="UP000683511">
    <property type="component" value="Chromosome"/>
</dbReference>
<keyword evidence="2" id="KW-0489">Methyltransferase</keyword>
<dbReference type="InterPro" id="IPR046817">
    <property type="entry name" value="MmeI_N"/>
</dbReference>
<evidence type="ECO:0000259" key="1">
    <source>
        <dbReference type="Pfam" id="PF20464"/>
    </source>
</evidence>
<accession>A0A975Y4J1</accession>
<dbReference type="GO" id="GO:0032259">
    <property type="term" value="P:methylation"/>
    <property type="evidence" value="ECO:0007669"/>
    <property type="project" value="UniProtKB-KW"/>
</dbReference>
<dbReference type="AlphaFoldDB" id="A0A975Y4J1"/>
<dbReference type="KEGG" id="rsin:B6N60_01922"/>
<dbReference type="EMBL" id="CP021056">
    <property type="protein sequence ID" value="QXE23233.1"/>
    <property type="molecule type" value="Genomic_DNA"/>
</dbReference>
<reference evidence="2" key="1">
    <citation type="submission" date="2017-04" db="EMBL/GenBank/DDBJ databases">
        <title>Genome deletions in a multicellular cyanobacterial endosymbiont for morphological adaptation in marine diatoms.</title>
        <authorList>
            <person name="Wang Y."/>
            <person name="Gao H."/>
            <person name="Li R."/>
            <person name="Xu X."/>
        </authorList>
    </citation>
    <scope>NUCLEOTIDE SEQUENCE</scope>
    <source>
        <strain evidence="2">FACHB 800</strain>
    </source>
</reference>
<evidence type="ECO:0000313" key="2">
    <source>
        <dbReference type="EMBL" id="QXE23233.1"/>
    </source>
</evidence>
<name>A0A975Y4J1_9NOST</name>
<dbReference type="Pfam" id="PF20464">
    <property type="entry name" value="MmeI_N"/>
    <property type="match status" value="1"/>
</dbReference>
<sequence>MNETDKTKIETFINKWLNSSGNEIANKDAFCLDLCTALGVEPPPPQGSIDGDPYCLEKNVKMPQTSGEVKHGRIDFYKQGHFILEAKQGSTK</sequence>
<gene>
    <name evidence="2" type="ORF">B6N60_01922</name>
</gene>
<feature type="domain" description="MmeI-like N-terminal" evidence="1">
    <location>
        <begin position="7"/>
        <end position="90"/>
    </location>
</feature>